<gene>
    <name evidence="3" type="ORF">WOLCODRAFT_60875</name>
</gene>
<dbReference type="GO" id="GO:0032543">
    <property type="term" value="P:mitochondrial translation"/>
    <property type="evidence" value="ECO:0007669"/>
    <property type="project" value="InterPro"/>
</dbReference>
<feature type="region of interest" description="Disordered" evidence="1">
    <location>
        <begin position="215"/>
        <end position="236"/>
    </location>
</feature>
<dbReference type="InterPro" id="IPR019349">
    <property type="entry name" value="Ribosomal_mS35_mit"/>
</dbReference>
<reference evidence="3 4" key="1">
    <citation type="journal article" date="2012" name="Science">
        <title>The Paleozoic origin of enzymatic lignin decomposition reconstructed from 31 fungal genomes.</title>
        <authorList>
            <person name="Floudas D."/>
            <person name="Binder M."/>
            <person name="Riley R."/>
            <person name="Barry K."/>
            <person name="Blanchette R.A."/>
            <person name="Henrissat B."/>
            <person name="Martinez A.T."/>
            <person name="Otillar R."/>
            <person name="Spatafora J.W."/>
            <person name="Yadav J.S."/>
            <person name="Aerts A."/>
            <person name="Benoit I."/>
            <person name="Boyd A."/>
            <person name="Carlson A."/>
            <person name="Copeland A."/>
            <person name="Coutinho P.M."/>
            <person name="de Vries R.P."/>
            <person name="Ferreira P."/>
            <person name="Findley K."/>
            <person name="Foster B."/>
            <person name="Gaskell J."/>
            <person name="Glotzer D."/>
            <person name="Gorecki P."/>
            <person name="Heitman J."/>
            <person name="Hesse C."/>
            <person name="Hori C."/>
            <person name="Igarashi K."/>
            <person name="Jurgens J.A."/>
            <person name="Kallen N."/>
            <person name="Kersten P."/>
            <person name="Kohler A."/>
            <person name="Kuees U."/>
            <person name="Kumar T.K.A."/>
            <person name="Kuo A."/>
            <person name="LaButti K."/>
            <person name="Larrondo L.F."/>
            <person name="Lindquist E."/>
            <person name="Ling A."/>
            <person name="Lombard V."/>
            <person name="Lucas S."/>
            <person name="Lundell T."/>
            <person name="Martin R."/>
            <person name="McLaughlin D.J."/>
            <person name="Morgenstern I."/>
            <person name="Morin E."/>
            <person name="Murat C."/>
            <person name="Nagy L.G."/>
            <person name="Nolan M."/>
            <person name="Ohm R.A."/>
            <person name="Patyshakuliyeva A."/>
            <person name="Rokas A."/>
            <person name="Ruiz-Duenas F.J."/>
            <person name="Sabat G."/>
            <person name="Salamov A."/>
            <person name="Samejima M."/>
            <person name="Schmutz J."/>
            <person name="Slot J.C."/>
            <person name="St John F."/>
            <person name="Stenlid J."/>
            <person name="Sun H."/>
            <person name="Sun S."/>
            <person name="Syed K."/>
            <person name="Tsang A."/>
            <person name="Wiebenga A."/>
            <person name="Young D."/>
            <person name="Pisabarro A."/>
            <person name="Eastwood D.C."/>
            <person name="Martin F."/>
            <person name="Cullen D."/>
            <person name="Grigoriev I.V."/>
            <person name="Hibbett D.S."/>
        </authorList>
    </citation>
    <scope>NUCLEOTIDE SEQUENCE [LARGE SCALE GENOMIC DNA]</scope>
    <source>
        <strain evidence="3 4">MD-104</strain>
    </source>
</reference>
<evidence type="ECO:0000313" key="3">
    <source>
        <dbReference type="EMBL" id="PCH33870.1"/>
    </source>
</evidence>
<organism evidence="3 4">
    <name type="scientific">Wolfiporia cocos (strain MD-104)</name>
    <name type="common">Brown rot fungus</name>
    <dbReference type="NCBI Taxonomy" id="742152"/>
    <lineage>
        <taxon>Eukaryota</taxon>
        <taxon>Fungi</taxon>
        <taxon>Dikarya</taxon>
        <taxon>Basidiomycota</taxon>
        <taxon>Agaricomycotina</taxon>
        <taxon>Agaricomycetes</taxon>
        <taxon>Polyporales</taxon>
        <taxon>Phaeolaceae</taxon>
        <taxon>Wolfiporia</taxon>
    </lineage>
</organism>
<dbReference type="Pfam" id="PF10213">
    <property type="entry name" value="MRP-S28"/>
    <property type="match status" value="1"/>
</dbReference>
<dbReference type="InterPro" id="IPR039848">
    <property type="entry name" value="Ribosomal_mS35_mt"/>
</dbReference>
<dbReference type="GO" id="GO:0003735">
    <property type="term" value="F:structural constituent of ribosome"/>
    <property type="evidence" value="ECO:0007669"/>
    <property type="project" value="InterPro"/>
</dbReference>
<proteinExistence type="predicted"/>
<evidence type="ECO:0000259" key="2">
    <source>
        <dbReference type="Pfam" id="PF10213"/>
    </source>
</evidence>
<evidence type="ECO:0000313" key="4">
    <source>
        <dbReference type="Proteomes" id="UP000218811"/>
    </source>
</evidence>
<dbReference type="GO" id="GO:0005763">
    <property type="term" value="C:mitochondrial small ribosomal subunit"/>
    <property type="evidence" value="ECO:0007669"/>
    <property type="project" value="TreeGrafter"/>
</dbReference>
<dbReference type="Proteomes" id="UP000218811">
    <property type="component" value="Unassembled WGS sequence"/>
</dbReference>
<dbReference type="PANTHER" id="PTHR13490:SF0">
    <property type="entry name" value="SMALL RIBOSOMAL SUBUNIT PROTEIN MS35"/>
    <property type="match status" value="1"/>
</dbReference>
<dbReference type="PANTHER" id="PTHR13490">
    <property type="entry name" value="MITOCHONDRIAL 28S RIBOSOMAL PROTEIN S28"/>
    <property type="match status" value="1"/>
</dbReference>
<dbReference type="AlphaFoldDB" id="A0A2H3IV45"/>
<keyword evidence="4" id="KW-1185">Reference proteome</keyword>
<feature type="domain" description="Small ribosomal subunit protein mS35 mitochondrial conserved" evidence="2">
    <location>
        <begin position="68"/>
        <end position="221"/>
    </location>
</feature>
<protein>
    <recommendedName>
        <fullName evidence="2">Small ribosomal subunit protein mS35 mitochondrial conserved domain-containing protein</fullName>
    </recommendedName>
</protein>
<dbReference type="EMBL" id="KB467831">
    <property type="protein sequence ID" value="PCH33870.1"/>
    <property type="molecule type" value="Genomic_DNA"/>
</dbReference>
<dbReference type="OMA" id="AMNLKWA"/>
<dbReference type="OrthoDB" id="283424at2759"/>
<sequence length="236" mass="25862">MPRRNSPAAGAAKAPAGIVGLDESVIKKDIGDDTSSLGHLQLQQQRQTLYYLRLIEHEMPKLVAYRKPFVSPSPSTPLVVRSISYGGEEHPAMVKRVIVAPVSRLPLKSSAAIHKFKLLAGPRWTPQPPPNAGIDHNEAGGEHGYIKISCEDFPKPAMNLKWASDALDRLIAEANDAQDTFADVPLDTRHLEAKTRKARKGDHVYGRKGVRPTLRDFPKEWLPAPKTTSSNSPSAS</sequence>
<evidence type="ECO:0000256" key="1">
    <source>
        <dbReference type="SAM" id="MobiDB-lite"/>
    </source>
</evidence>
<name>A0A2H3IV45_WOLCO</name>
<feature type="compositionally biased region" description="Polar residues" evidence="1">
    <location>
        <begin position="226"/>
        <end position="236"/>
    </location>
</feature>
<dbReference type="STRING" id="742152.A0A2H3IV45"/>
<accession>A0A2H3IV45</accession>